<dbReference type="OrthoDB" id="4357141at2759"/>
<dbReference type="Proteomes" id="UP000799324">
    <property type="component" value="Unassembled WGS sequence"/>
</dbReference>
<reference evidence="2" key="1">
    <citation type="journal article" date="2020" name="Stud. Mycol.">
        <title>101 Dothideomycetes genomes: a test case for predicting lifestyles and emergence of pathogens.</title>
        <authorList>
            <person name="Haridas S."/>
            <person name="Albert R."/>
            <person name="Binder M."/>
            <person name="Bloem J."/>
            <person name="Labutti K."/>
            <person name="Salamov A."/>
            <person name="Andreopoulos B."/>
            <person name="Baker S."/>
            <person name="Barry K."/>
            <person name="Bills G."/>
            <person name="Bluhm B."/>
            <person name="Cannon C."/>
            <person name="Castanera R."/>
            <person name="Culley D."/>
            <person name="Daum C."/>
            <person name="Ezra D."/>
            <person name="Gonzalez J."/>
            <person name="Henrissat B."/>
            <person name="Kuo A."/>
            <person name="Liang C."/>
            <person name="Lipzen A."/>
            <person name="Lutzoni F."/>
            <person name="Magnuson J."/>
            <person name="Mondo S."/>
            <person name="Nolan M."/>
            <person name="Ohm R."/>
            <person name="Pangilinan J."/>
            <person name="Park H.-J."/>
            <person name="Ramirez L."/>
            <person name="Alfaro M."/>
            <person name="Sun H."/>
            <person name="Tritt A."/>
            <person name="Yoshinaga Y."/>
            <person name="Zwiers L.-H."/>
            <person name="Turgeon B."/>
            <person name="Goodwin S."/>
            <person name="Spatafora J."/>
            <person name="Crous P."/>
            <person name="Grigoriev I."/>
        </authorList>
    </citation>
    <scope>NUCLEOTIDE SEQUENCE</scope>
    <source>
        <strain evidence="2">CBS 122681</strain>
    </source>
</reference>
<dbReference type="GO" id="GO:0003676">
    <property type="term" value="F:nucleic acid binding"/>
    <property type="evidence" value="ECO:0007669"/>
    <property type="project" value="InterPro"/>
</dbReference>
<evidence type="ECO:0000313" key="2">
    <source>
        <dbReference type="EMBL" id="KAF2647276.1"/>
    </source>
</evidence>
<feature type="non-terminal residue" evidence="2">
    <location>
        <position position="1"/>
    </location>
</feature>
<accession>A0A6A6SHM1</accession>
<dbReference type="Pfam" id="PF03184">
    <property type="entry name" value="DDE_1"/>
    <property type="match status" value="1"/>
</dbReference>
<organism evidence="2 3">
    <name type="scientific">Lophiostoma macrostomum CBS 122681</name>
    <dbReference type="NCBI Taxonomy" id="1314788"/>
    <lineage>
        <taxon>Eukaryota</taxon>
        <taxon>Fungi</taxon>
        <taxon>Dikarya</taxon>
        <taxon>Ascomycota</taxon>
        <taxon>Pezizomycotina</taxon>
        <taxon>Dothideomycetes</taxon>
        <taxon>Pleosporomycetidae</taxon>
        <taxon>Pleosporales</taxon>
        <taxon>Lophiostomataceae</taxon>
        <taxon>Lophiostoma</taxon>
    </lineage>
</organism>
<feature type="domain" description="DDE-1" evidence="1">
    <location>
        <begin position="11"/>
        <end position="140"/>
    </location>
</feature>
<evidence type="ECO:0000259" key="1">
    <source>
        <dbReference type="Pfam" id="PF03184"/>
    </source>
</evidence>
<dbReference type="AlphaFoldDB" id="A0A6A6SHM1"/>
<keyword evidence="3" id="KW-1185">Reference proteome</keyword>
<proteinExistence type="predicted"/>
<sequence length="240" mass="27370">SNWTTYLTPRWYFGYSENRYNNSKISLEWLTRVFNPQTKGVANGRPRILISNGFRTYETLEILEFSFANNIILCRLPSHTSYKLQPCNIGVFAPLKAAYRDEVKRLYRGGLETVGKEHFTSLYKPAREKAITKRNITAGWAASGLFPFNPDRVLRHTPKPPAESAFLTETESCPQVEVLDTPVTPTTPVTIEAVTSLYNLIKDKAYTLHDKQSKQRLQQHVRKLASAAQISFAKQTLLQD</sequence>
<name>A0A6A6SHM1_9PLEO</name>
<evidence type="ECO:0000313" key="3">
    <source>
        <dbReference type="Proteomes" id="UP000799324"/>
    </source>
</evidence>
<protein>
    <submittedName>
        <fullName evidence="2">DDE-domain-containing protein</fullName>
    </submittedName>
</protein>
<gene>
    <name evidence="2" type="ORF">K491DRAFT_614832</name>
</gene>
<dbReference type="InterPro" id="IPR004875">
    <property type="entry name" value="DDE_SF_endonuclease_dom"/>
</dbReference>
<dbReference type="EMBL" id="MU004644">
    <property type="protein sequence ID" value="KAF2647276.1"/>
    <property type="molecule type" value="Genomic_DNA"/>
</dbReference>